<keyword evidence="10" id="KW-1185">Reference proteome</keyword>
<protein>
    <recommendedName>
        <fullName evidence="8">Major facilitator superfamily (MFS) profile domain-containing protein</fullName>
    </recommendedName>
</protein>
<evidence type="ECO:0000256" key="1">
    <source>
        <dbReference type="ARBA" id="ARBA00004141"/>
    </source>
</evidence>
<evidence type="ECO:0000313" key="9">
    <source>
        <dbReference type="EMBL" id="EDO46529.1"/>
    </source>
</evidence>
<feature type="transmembrane region" description="Helical" evidence="7">
    <location>
        <begin position="195"/>
        <end position="213"/>
    </location>
</feature>
<gene>
    <name evidence="9" type="ORF">NEMVEDRAFT_v1g232090</name>
</gene>
<dbReference type="SUPFAM" id="SSF103473">
    <property type="entry name" value="MFS general substrate transporter"/>
    <property type="match status" value="1"/>
</dbReference>
<dbReference type="InterPro" id="IPR050382">
    <property type="entry name" value="MFS_Na/Anion_cotransporter"/>
</dbReference>
<comment type="subcellular location">
    <subcellularLocation>
        <location evidence="1">Membrane</location>
        <topology evidence="1">Multi-pass membrane protein</topology>
    </subcellularLocation>
</comment>
<feature type="transmembrane region" description="Helical" evidence="7">
    <location>
        <begin position="290"/>
        <end position="311"/>
    </location>
</feature>
<dbReference type="PhylomeDB" id="A7RPL5"/>
<keyword evidence="6 7" id="KW-0472">Membrane</keyword>
<dbReference type="Pfam" id="PF07690">
    <property type="entry name" value="MFS_1"/>
    <property type="match status" value="1"/>
</dbReference>
<dbReference type="GO" id="GO:0015293">
    <property type="term" value="F:symporter activity"/>
    <property type="evidence" value="ECO:0007669"/>
    <property type="project" value="UniProtKB-KW"/>
</dbReference>
<dbReference type="InterPro" id="IPR036259">
    <property type="entry name" value="MFS_trans_sf"/>
</dbReference>
<evidence type="ECO:0000259" key="8">
    <source>
        <dbReference type="PROSITE" id="PS50850"/>
    </source>
</evidence>
<keyword evidence="2" id="KW-0813">Transport</keyword>
<keyword evidence="3 7" id="KW-0812">Transmembrane</keyword>
<dbReference type="InterPro" id="IPR011701">
    <property type="entry name" value="MFS"/>
</dbReference>
<feature type="transmembrane region" description="Helical" evidence="7">
    <location>
        <begin position="254"/>
        <end position="278"/>
    </location>
</feature>
<feature type="transmembrane region" description="Helical" evidence="7">
    <location>
        <begin position="134"/>
        <end position="155"/>
    </location>
</feature>
<dbReference type="FunFam" id="1.20.1250.20:FF:000059">
    <property type="entry name" value="Solute carrier family 17 member 9"/>
    <property type="match status" value="1"/>
</dbReference>
<dbReference type="Gene3D" id="1.20.1250.20">
    <property type="entry name" value="MFS general substrate transporter like domains"/>
    <property type="match status" value="2"/>
</dbReference>
<dbReference type="PANTHER" id="PTHR11662">
    <property type="entry name" value="SOLUTE CARRIER FAMILY 17"/>
    <property type="match status" value="1"/>
</dbReference>
<dbReference type="AlphaFoldDB" id="A7RPL5"/>
<dbReference type="GO" id="GO:0016020">
    <property type="term" value="C:membrane"/>
    <property type="evidence" value="ECO:0007669"/>
    <property type="project" value="UniProtKB-SubCell"/>
</dbReference>
<feature type="transmembrane region" description="Helical" evidence="7">
    <location>
        <begin position="414"/>
        <end position="435"/>
    </location>
</feature>
<reference evidence="9 10" key="1">
    <citation type="journal article" date="2007" name="Science">
        <title>Sea anemone genome reveals ancestral eumetazoan gene repertoire and genomic organization.</title>
        <authorList>
            <person name="Putnam N.H."/>
            <person name="Srivastava M."/>
            <person name="Hellsten U."/>
            <person name="Dirks B."/>
            <person name="Chapman J."/>
            <person name="Salamov A."/>
            <person name="Terry A."/>
            <person name="Shapiro H."/>
            <person name="Lindquist E."/>
            <person name="Kapitonov V.V."/>
            <person name="Jurka J."/>
            <person name="Genikhovich G."/>
            <person name="Grigoriev I.V."/>
            <person name="Lucas S.M."/>
            <person name="Steele R.E."/>
            <person name="Finnerty J.R."/>
            <person name="Technau U."/>
            <person name="Martindale M.Q."/>
            <person name="Rokhsar D.S."/>
        </authorList>
    </citation>
    <scope>NUCLEOTIDE SEQUENCE [LARGE SCALE GENOMIC DNA]</scope>
    <source>
        <strain evidence="10">CH2 X CH6</strain>
    </source>
</reference>
<feature type="transmembrane region" description="Helical" evidence="7">
    <location>
        <begin position="349"/>
        <end position="369"/>
    </location>
</feature>
<dbReference type="GO" id="GO:0015867">
    <property type="term" value="P:ATP transport"/>
    <property type="evidence" value="ECO:0000318"/>
    <property type="project" value="GO_Central"/>
</dbReference>
<dbReference type="FunFam" id="1.20.1250.20:FF:000003">
    <property type="entry name" value="Solute carrier family 17 member 3"/>
    <property type="match status" value="1"/>
</dbReference>
<feature type="transmembrane region" description="Helical" evidence="7">
    <location>
        <begin position="167"/>
        <end position="189"/>
    </location>
</feature>
<evidence type="ECO:0000256" key="4">
    <source>
        <dbReference type="ARBA" id="ARBA00022847"/>
    </source>
</evidence>
<evidence type="ECO:0000256" key="3">
    <source>
        <dbReference type="ARBA" id="ARBA00022692"/>
    </source>
</evidence>
<evidence type="ECO:0000313" key="10">
    <source>
        <dbReference type="Proteomes" id="UP000001593"/>
    </source>
</evidence>
<dbReference type="OrthoDB" id="2985014at2759"/>
<dbReference type="InParanoid" id="A7RPL5"/>
<accession>A7RPL5</accession>
<dbReference type="eggNOG" id="KOG2532">
    <property type="taxonomic scope" value="Eukaryota"/>
</dbReference>
<dbReference type="PROSITE" id="PS50850">
    <property type="entry name" value="MFS"/>
    <property type="match status" value="1"/>
</dbReference>
<dbReference type="OMA" id="RTIMPVC"/>
<sequence length="442" mass="48231">MEEEDIVLVAKELLSEKESAESKECSSHWPRKDRSQWLITLMASTASIYVTRIIMPLCEPTLALDMGWNKRESGLVLSSFFWGYLITQIPGGFLSDVYGAERLLLWAVTGCSLSTLVIPLVASQKVTSPITLVLISRLALGVFQGIYYPSLYSLLAKSLPISERSSCSAFALAGGPVGSLVIGGLGSLVLARCGWRWVFLSFGSIGLLWAVLWKKIFIDHNSQMNPTYSPSHTKSEQSSARKNVPWGKIISEPAIWAVVIVHFCHNCMYFTLISWMPTYFHENFPESQGWVFNVVPYIGNFVGKLGGGYVADKMIKMGFSVAFTRKFLETLGTCVPALVLLSTSQAVHFWQALVCMSMALCLCGASTSGSLMNIQDLSPGFAGSISGVVFTISAIPGVLGVYATGYILHVTNSWTTVFQLTAVICTAGCAVYNVFAKGHKIL</sequence>
<evidence type="ECO:0000256" key="5">
    <source>
        <dbReference type="ARBA" id="ARBA00022989"/>
    </source>
</evidence>
<dbReference type="CDD" id="cd17380">
    <property type="entry name" value="MFS_SLC17A9_like"/>
    <property type="match status" value="1"/>
</dbReference>
<dbReference type="Proteomes" id="UP000001593">
    <property type="component" value="Unassembled WGS sequence"/>
</dbReference>
<dbReference type="PANTHER" id="PTHR11662:SF279">
    <property type="entry name" value="VOLTAGE-GATED PURINE NUCLEOTIDE UNIPORTER SLC17A9"/>
    <property type="match status" value="1"/>
</dbReference>
<organism evidence="9 10">
    <name type="scientific">Nematostella vectensis</name>
    <name type="common">Starlet sea anemone</name>
    <dbReference type="NCBI Taxonomy" id="45351"/>
    <lineage>
        <taxon>Eukaryota</taxon>
        <taxon>Metazoa</taxon>
        <taxon>Cnidaria</taxon>
        <taxon>Anthozoa</taxon>
        <taxon>Hexacorallia</taxon>
        <taxon>Actiniaria</taxon>
        <taxon>Edwardsiidae</taxon>
        <taxon>Nematostella</taxon>
    </lineage>
</organism>
<dbReference type="InterPro" id="IPR044777">
    <property type="entry name" value="SLC17A9-like"/>
</dbReference>
<feature type="transmembrane region" description="Helical" evidence="7">
    <location>
        <begin position="103"/>
        <end position="122"/>
    </location>
</feature>
<dbReference type="HOGENOM" id="CLU_001265_5_11_1"/>
<evidence type="ECO:0000256" key="6">
    <source>
        <dbReference type="ARBA" id="ARBA00023136"/>
    </source>
</evidence>
<dbReference type="KEGG" id="nve:5518665"/>
<keyword evidence="5 7" id="KW-1133">Transmembrane helix</keyword>
<evidence type="ECO:0000256" key="7">
    <source>
        <dbReference type="SAM" id="Phobius"/>
    </source>
</evidence>
<feature type="transmembrane region" description="Helical" evidence="7">
    <location>
        <begin position="75"/>
        <end position="94"/>
    </location>
</feature>
<proteinExistence type="predicted"/>
<feature type="transmembrane region" description="Helical" evidence="7">
    <location>
        <begin position="381"/>
        <end position="408"/>
    </location>
</feature>
<feature type="domain" description="Major facilitator superfamily (MFS) profile" evidence="8">
    <location>
        <begin position="36"/>
        <end position="440"/>
    </location>
</feature>
<dbReference type="EMBL" id="DS469526">
    <property type="protein sequence ID" value="EDO46529.1"/>
    <property type="molecule type" value="Genomic_DNA"/>
</dbReference>
<evidence type="ECO:0000256" key="2">
    <source>
        <dbReference type="ARBA" id="ARBA00022448"/>
    </source>
</evidence>
<dbReference type="InterPro" id="IPR020846">
    <property type="entry name" value="MFS_dom"/>
</dbReference>
<name>A7RPL5_NEMVE</name>
<dbReference type="STRING" id="45351.A7RPL5"/>
<keyword evidence="4" id="KW-0769">Symport</keyword>